<dbReference type="Pfam" id="PF17761">
    <property type="entry name" value="DUF1016_N"/>
    <property type="match status" value="1"/>
</dbReference>
<dbReference type="OrthoDB" id="9801263at2"/>
<accession>A0A3N4QB24</accession>
<evidence type="ECO:0000259" key="2">
    <source>
        <dbReference type="Pfam" id="PF06250"/>
    </source>
</evidence>
<dbReference type="AlphaFoldDB" id="A0A3N4QB24"/>
<protein>
    <submittedName>
        <fullName evidence="4">DUF1016 domain-containing protein</fullName>
    </submittedName>
</protein>
<dbReference type="InterPro" id="IPR011856">
    <property type="entry name" value="tRNA_endonuc-like_dom_sf"/>
</dbReference>
<sequence>MNVERQLLQDVTAILEAARSRAAAAVNTAMIRAYWLVGQRIAEQEQNGKRAAYGEALIKTLSRQLSGQFGSGFSVASLKSFRQFYLTFPALGATGQLPSALSWSHYRLIMRVTDTNSRNYYLREAAQQNWTVRQLDRNIQTLYYERLRRAAAGTDLSPTSAENIPPTIPPVSNNPTPVSTNTPPGTPPTNPAPPADSFFKDPYVFEFLNVAQPFSGSERDLETTLIAHLQHFLLELGKGFAFVGRQVRVPTETADYYVDLVFYNYLLKCFVLFDLKLGRLSHADVGQMDMYVRLFDELKRGEGDAFTLGVILCTDKDETVVRYSVLADNPRLFAARYQLYMPSESELIAEIERGLSAHRHQRQD</sequence>
<evidence type="ECO:0000256" key="1">
    <source>
        <dbReference type="SAM" id="MobiDB-lite"/>
    </source>
</evidence>
<dbReference type="PANTHER" id="PTHR30547:SF5">
    <property type="entry name" value="NUCLEASE YHCG-RELATED"/>
    <property type="match status" value="1"/>
</dbReference>
<evidence type="ECO:0000313" key="4">
    <source>
        <dbReference type="EMBL" id="RPE13187.1"/>
    </source>
</evidence>
<dbReference type="EMBL" id="RPDH01000001">
    <property type="protein sequence ID" value="RPE13187.1"/>
    <property type="molecule type" value="Genomic_DNA"/>
</dbReference>
<proteinExistence type="predicted"/>
<feature type="compositionally biased region" description="Low complexity" evidence="1">
    <location>
        <begin position="170"/>
        <end position="183"/>
    </location>
</feature>
<evidence type="ECO:0000259" key="3">
    <source>
        <dbReference type="Pfam" id="PF17761"/>
    </source>
</evidence>
<dbReference type="InterPro" id="IPR053148">
    <property type="entry name" value="PD-DEXK-like_domain"/>
</dbReference>
<gene>
    <name evidence="4" type="ORF">EGT74_06555</name>
</gene>
<feature type="domain" description="YhcG PDDEXK nuclease" evidence="2">
    <location>
        <begin position="198"/>
        <end position="346"/>
    </location>
</feature>
<dbReference type="PANTHER" id="PTHR30547">
    <property type="entry name" value="UNCHARACTERIZED PROTEIN YHCG-RELATED"/>
    <property type="match status" value="1"/>
</dbReference>
<evidence type="ECO:0000313" key="5">
    <source>
        <dbReference type="Proteomes" id="UP000278351"/>
    </source>
</evidence>
<name>A0A3N4QB24_9BACT</name>
<dbReference type="Pfam" id="PF06250">
    <property type="entry name" value="YhcG_C"/>
    <property type="match status" value="1"/>
</dbReference>
<comment type="caution">
    <text evidence="4">The sequence shown here is derived from an EMBL/GenBank/DDBJ whole genome shotgun (WGS) entry which is preliminary data.</text>
</comment>
<feature type="region of interest" description="Disordered" evidence="1">
    <location>
        <begin position="154"/>
        <end position="193"/>
    </location>
</feature>
<dbReference type="InterPro" id="IPR041527">
    <property type="entry name" value="YhcG_N"/>
</dbReference>
<dbReference type="Gene3D" id="3.40.1350.10">
    <property type="match status" value="1"/>
</dbReference>
<dbReference type="Proteomes" id="UP000278351">
    <property type="component" value="Unassembled WGS sequence"/>
</dbReference>
<dbReference type="GO" id="GO:0003676">
    <property type="term" value="F:nucleic acid binding"/>
    <property type="evidence" value="ECO:0007669"/>
    <property type="project" value="InterPro"/>
</dbReference>
<feature type="domain" description="YhcG N-terminal" evidence="3">
    <location>
        <begin position="11"/>
        <end position="146"/>
    </location>
</feature>
<keyword evidence="5" id="KW-1185">Reference proteome</keyword>
<organism evidence="4 5">
    <name type="scientific">Chitinophaga lutea</name>
    <dbReference type="NCBI Taxonomy" id="2488634"/>
    <lineage>
        <taxon>Bacteria</taxon>
        <taxon>Pseudomonadati</taxon>
        <taxon>Bacteroidota</taxon>
        <taxon>Chitinophagia</taxon>
        <taxon>Chitinophagales</taxon>
        <taxon>Chitinophagaceae</taxon>
        <taxon>Chitinophaga</taxon>
    </lineage>
</organism>
<reference evidence="4 5" key="1">
    <citation type="submission" date="2018-11" db="EMBL/GenBank/DDBJ databases">
        <title>Chitinophaga lutea sp.nov., isolate from arsenic contaminated soil.</title>
        <authorList>
            <person name="Zong Y."/>
        </authorList>
    </citation>
    <scope>NUCLEOTIDE SEQUENCE [LARGE SCALE GENOMIC DNA]</scope>
    <source>
        <strain evidence="4 5">ZY74</strain>
    </source>
</reference>
<dbReference type="InterPro" id="IPR009362">
    <property type="entry name" value="YhcG_C"/>
</dbReference>
<dbReference type="RefSeq" id="WP_123845705.1">
    <property type="nucleotide sequence ID" value="NZ_RPDH01000001.1"/>
</dbReference>
<feature type="compositionally biased region" description="Pro residues" evidence="1">
    <location>
        <begin position="184"/>
        <end position="193"/>
    </location>
</feature>